<sequence>MSDECLIASGRNPNKGRRGHSRFSVSDTLSARSALTATGDKTNEKIKTNEIDKTNERTHVWVVHALAWKNFRTITGTFSHLFHLHMTSHLTIDLNRSQKPKWSRTKNSLKQHPTTIVLQWKLVNSGERNVLYAHLWNSLIKV</sequence>
<evidence type="ECO:0000313" key="2">
    <source>
        <dbReference type="EMBL" id="GIY35376.1"/>
    </source>
</evidence>
<gene>
    <name evidence="2" type="ORF">CEXT_231971</name>
</gene>
<keyword evidence="3" id="KW-1185">Reference proteome</keyword>
<dbReference type="Proteomes" id="UP001054945">
    <property type="component" value="Unassembled WGS sequence"/>
</dbReference>
<name>A0AAV4SQ87_CAEEX</name>
<protein>
    <submittedName>
        <fullName evidence="2">Uncharacterized protein</fullName>
    </submittedName>
</protein>
<reference evidence="2 3" key="1">
    <citation type="submission" date="2021-06" db="EMBL/GenBank/DDBJ databases">
        <title>Caerostris extrusa draft genome.</title>
        <authorList>
            <person name="Kono N."/>
            <person name="Arakawa K."/>
        </authorList>
    </citation>
    <scope>NUCLEOTIDE SEQUENCE [LARGE SCALE GENOMIC DNA]</scope>
</reference>
<feature type="region of interest" description="Disordered" evidence="1">
    <location>
        <begin position="1"/>
        <end position="26"/>
    </location>
</feature>
<evidence type="ECO:0000256" key="1">
    <source>
        <dbReference type="SAM" id="MobiDB-lite"/>
    </source>
</evidence>
<comment type="caution">
    <text evidence="2">The sequence shown here is derived from an EMBL/GenBank/DDBJ whole genome shotgun (WGS) entry which is preliminary data.</text>
</comment>
<organism evidence="2 3">
    <name type="scientific">Caerostris extrusa</name>
    <name type="common">Bark spider</name>
    <name type="synonym">Caerostris bankana</name>
    <dbReference type="NCBI Taxonomy" id="172846"/>
    <lineage>
        <taxon>Eukaryota</taxon>
        <taxon>Metazoa</taxon>
        <taxon>Ecdysozoa</taxon>
        <taxon>Arthropoda</taxon>
        <taxon>Chelicerata</taxon>
        <taxon>Arachnida</taxon>
        <taxon>Araneae</taxon>
        <taxon>Araneomorphae</taxon>
        <taxon>Entelegynae</taxon>
        <taxon>Araneoidea</taxon>
        <taxon>Araneidae</taxon>
        <taxon>Caerostris</taxon>
    </lineage>
</organism>
<accession>A0AAV4SQ87</accession>
<dbReference type="EMBL" id="BPLR01009903">
    <property type="protein sequence ID" value="GIY35376.1"/>
    <property type="molecule type" value="Genomic_DNA"/>
</dbReference>
<dbReference type="AlphaFoldDB" id="A0AAV4SQ87"/>
<evidence type="ECO:0000313" key="3">
    <source>
        <dbReference type="Proteomes" id="UP001054945"/>
    </source>
</evidence>
<proteinExistence type="predicted"/>